<protein>
    <submittedName>
        <fullName evidence="1">CLUMA_CG005302, isoform A</fullName>
    </submittedName>
</protein>
<proteinExistence type="predicted"/>
<reference evidence="1 2" key="1">
    <citation type="submission" date="2015-04" db="EMBL/GenBank/DDBJ databases">
        <authorList>
            <person name="Syromyatnikov M.Y."/>
            <person name="Popov V.N."/>
        </authorList>
    </citation>
    <scope>NUCLEOTIDE SEQUENCE [LARGE SCALE GENOMIC DNA]</scope>
</reference>
<accession>A0A1J1HWB7</accession>
<evidence type="ECO:0000313" key="2">
    <source>
        <dbReference type="Proteomes" id="UP000183832"/>
    </source>
</evidence>
<organism evidence="1 2">
    <name type="scientific">Clunio marinus</name>
    <dbReference type="NCBI Taxonomy" id="568069"/>
    <lineage>
        <taxon>Eukaryota</taxon>
        <taxon>Metazoa</taxon>
        <taxon>Ecdysozoa</taxon>
        <taxon>Arthropoda</taxon>
        <taxon>Hexapoda</taxon>
        <taxon>Insecta</taxon>
        <taxon>Pterygota</taxon>
        <taxon>Neoptera</taxon>
        <taxon>Endopterygota</taxon>
        <taxon>Diptera</taxon>
        <taxon>Nematocera</taxon>
        <taxon>Chironomoidea</taxon>
        <taxon>Chironomidae</taxon>
        <taxon>Clunio</taxon>
    </lineage>
</organism>
<keyword evidence="2" id="KW-1185">Reference proteome</keyword>
<dbReference type="EMBL" id="CVRI01000021">
    <property type="protein sequence ID" value="CRK91652.1"/>
    <property type="molecule type" value="Genomic_DNA"/>
</dbReference>
<gene>
    <name evidence="1" type="ORF">CLUMA_CG005302</name>
</gene>
<name>A0A1J1HWB7_9DIPT</name>
<evidence type="ECO:0000313" key="1">
    <source>
        <dbReference type="EMBL" id="CRK91652.1"/>
    </source>
</evidence>
<dbReference type="AlphaFoldDB" id="A0A1J1HWB7"/>
<sequence length="63" mass="7170">MACASTKLISSRNVVHLMLQQKIIQFTMNKSLQTKADKLQKHLNSETSSLNRKSLCFNLLTYA</sequence>
<dbReference type="Proteomes" id="UP000183832">
    <property type="component" value="Unassembled WGS sequence"/>
</dbReference>